<organism evidence="3 4">
    <name type="scientific">Microbacterium marinilacus</name>
    <dbReference type="NCBI Taxonomy" id="415209"/>
    <lineage>
        <taxon>Bacteria</taxon>
        <taxon>Bacillati</taxon>
        <taxon>Actinomycetota</taxon>
        <taxon>Actinomycetes</taxon>
        <taxon>Micrococcales</taxon>
        <taxon>Microbacteriaceae</taxon>
        <taxon>Microbacterium</taxon>
    </lineage>
</organism>
<evidence type="ECO:0000259" key="2">
    <source>
        <dbReference type="SMART" id="SM00903"/>
    </source>
</evidence>
<dbReference type="RefSeq" id="WP_221860813.1">
    <property type="nucleotide sequence ID" value="NZ_BAAAYV010000013.1"/>
</dbReference>
<dbReference type="Gene3D" id="2.30.110.10">
    <property type="entry name" value="Electron Transport, Fmn-binding Protein, Chain A"/>
    <property type="match status" value="1"/>
</dbReference>
<proteinExistence type="predicted"/>
<dbReference type="PANTHER" id="PTHR30466">
    <property type="entry name" value="FLAVIN REDUCTASE"/>
    <property type="match status" value="1"/>
</dbReference>
<dbReference type="SUPFAM" id="SSF50475">
    <property type="entry name" value="FMN-binding split barrel"/>
    <property type="match status" value="1"/>
</dbReference>
<sequence length="163" mass="16652">MSTLVEDFKAAFRGHPAGVALITAQTADGPVGLTASSVASVSVDPPALSFSVTKTEGSAGGVLAAPSFLVHLLGESHAPVAEAFARSGSPRFTPEQGWAALSSGEPHLTDAPVALRARALSVVPSGSSRLVLAEVIGVHHGPTSPPLIYQNRRFLSLLQTSHA</sequence>
<dbReference type="InterPro" id="IPR050268">
    <property type="entry name" value="NADH-dep_flavin_reductase"/>
</dbReference>
<reference evidence="4" key="1">
    <citation type="journal article" date="2019" name="Int. J. Syst. Evol. Microbiol.">
        <title>The Global Catalogue of Microorganisms (GCM) 10K type strain sequencing project: providing services to taxonomists for standard genome sequencing and annotation.</title>
        <authorList>
            <consortium name="The Broad Institute Genomics Platform"/>
            <consortium name="The Broad Institute Genome Sequencing Center for Infectious Disease"/>
            <person name="Wu L."/>
            <person name="Ma J."/>
        </authorList>
    </citation>
    <scope>NUCLEOTIDE SEQUENCE [LARGE SCALE GENOMIC DNA]</scope>
    <source>
        <strain evidence="4">JCM 16546</strain>
    </source>
</reference>
<dbReference type="SMART" id="SM00903">
    <property type="entry name" value="Flavin_Reduct"/>
    <property type="match status" value="1"/>
</dbReference>
<feature type="domain" description="Flavin reductase like" evidence="2">
    <location>
        <begin position="12"/>
        <end position="156"/>
    </location>
</feature>
<protein>
    <submittedName>
        <fullName evidence="3">Flavin reductase family protein</fullName>
    </submittedName>
</protein>
<evidence type="ECO:0000313" key="4">
    <source>
        <dbReference type="Proteomes" id="UP001410795"/>
    </source>
</evidence>
<comment type="caution">
    <text evidence="3">The sequence shown here is derived from an EMBL/GenBank/DDBJ whole genome shotgun (WGS) entry which is preliminary data.</text>
</comment>
<dbReference type="Proteomes" id="UP001410795">
    <property type="component" value="Unassembled WGS sequence"/>
</dbReference>
<name>A0ABP7BMD3_9MICO</name>
<dbReference type="Pfam" id="PF01613">
    <property type="entry name" value="Flavin_Reduct"/>
    <property type="match status" value="1"/>
</dbReference>
<keyword evidence="4" id="KW-1185">Reference proteome</keyword>
<gene>
    <name evidence="3" type="ORF">GCM10022202_26810</name>
</gene>
<dbReference type="PANTHER" id="PTHR30466:SF1">
    <property type="entry name" value="FMN REDUCTASE (NADH) RUTF"/>
    <property type="match status" value="1"/>
</dbReference>
<keyword evidence="1" id="KW-0560">Oxidoreductase</keyword>
<dbReference type="InterPro" id="IPR012349">
    <property type="entry name" value="Split_barrel_FMN-bd"/>
</dbReference>
<evidence type="ECO:0000313" key="3">
    <source>
        <dbReference type="EMBL" id="GAA3663595.1"/>
    </source>
</evidence>
<evidence type="ECO:0000256" key="1">
    <source>
        <dbReference type="ARBA" id="ARBA00023002"/>
    </source>
</evidence>
<accession>A0ABP7BMD3</accession>
<dbReference type="InterPro" id="IPR002563">
    <property type="entry name" value="Flavin_Rdtase-like_dom"/>
</dbReference>
<dbReference type="EMBL" id="BAAAYV010000013">
    <property type="protein sequence ID" value="GAA3663595.1"/>
    <property type="molecule type" value="Genomic_DNA"/>
</dbReference>